<feature type="domain" description="VWFA" evidence="14">
    <location>
        <begin position="242"/>
        <end position="416"/>
    </location>
</feature>
<keyword evidence="6" id="KW-0130">Cell adhesion</keyword>
<dbReference type="SUPFAM" id="SSF49899">
    <property type="entry name" value="Concanavalin A-like lectins/glucanases"/>
    <property type="match status" value="1"/>
</dbReference>
<organism evidence="15 16">
    <name type="scientific">Willisornis vidua</name>
    <name type="common">Xingu scale-backed antbird</name>
    <dbReference type="NCBI Taxonomy" id="1566151"/>
    <lineage>
        <taxon>Eukaryota</taxon>
        <taxon>Metazoa</taxon>
        <taxon>Chordata</taxon>
        <taxon>Craniata</taxon>
        <taxon>Vertebrata</taxon>
        <taxon>Euteleostomi</taxon>
        <taxon>Archelosauria</taxon>
        <taxon>Archosauria</taxon>
        <taxon>Dinosauria</taxon>
        <taxon>Saurischia</taxon>
        <taxon>Theropoda</taxon>
        <taxon>Coelurosauria</taxon>
        <taxon>Aves</taxon>
        <taxon>Neognathae</taxon>
        <taxon>Neoaves</taxon>
        <taxon>Telluraves</taxon>
        <taxon>Australaves</taxon>
        <taxon>Passeriformes</taxon>
        <taxon>Thamnophilidae</taxon>
        <taxon>Willisornis</taxon>
    </lineage>
</organism>
<dbReference type="Pfam" id="PF00688">
    <property type="entry name" value="TGFb_propeptide"/>
    <property type="match status" value="1"/>
</dbReference>
<feature type="compositionally biased region" description="Pro residues" evidence="13">
    <location>
        <begin position="646"/>
        <end position="659"/>
    </location>
</feature>
<protein>
    <recommendedName>
        <fullName evidence="14">VWFA domain-containing protein</fullName>
    </recommendedName>
</protein>
<keyword evidence="3" id="KW-0272">Extracellular matrix</keyword>
<dbReference type="PANTHER" id="PTHR24020">
    <property type="entry name" value="COLLAGEN ALPHA"/>
    <property type="match status" value="1"/>
</dbReference>
<evidence type="ECO:0000256" key="13">
    <source>
        <dbReference type="SAM" id="MobiDB-lite"/>
    </source>
</evidence>
<keyword evidence="5" id="KW-0677">Repeat</keyword>
<keyword evidence="7" id="KW-0176">Collagen</keyword>
<evidence type="ECO:0000313" key="16">
    <source>
        <dbReference type="Proteomes" id="UP001145742"/>
    </source>
</evidence>
<dbReference type="InterPro" id="IPR008160">
    <property type="entry name" value="Collagen"/>
</dbReference>
<keyword evidence="9" id="KW-0379">Hydroxylation</keyword>
<feature type="region of interest" description="Disordered" evidence="13">
    <location>
        <begin position="907"/>
        <end position="929"/>
    </location>
</feature>
<evidence type="ECO:0000259" key="14">
    <source>
        <dbReference type="PROSITE" id="PS50234"/>
    </source>
</evidence>
<comment type="similarity">
    <text evidence="12">Belongs to the fibril-associated collagens with interrupted helices (FACIT) family.</text>
</comment>
<dbReference type="InterPro" id="IPR002035">
    <property type="entry name" value="VWF_A"/>
</dbReference>
<sequence length="1231" mass="134027">MESTPDSESQGREFESQWGPSPGQFNAFLPSHPVRSWMLSRVRPAISQHIFTAGVERVLNLVSLETCCSNVSAADCKDMEPWPIRTRQHSQNRTINDKAEKKYISVANRKGDKELHKLECAMDEAGKGDWMPRPPWGEGLRTVVDDLLKNITSRFGTITTCKFAYGKVNVVEFLESSLAGCLSFGFTLIILVSIILSRDFENKIHMAQIVTFFQMLLVLLLRDYISAEDGETRASCRTAPADLVFILDGSYSVGPENFEIIKSWLVNITRNFDIGPKFIQVGVVQYSDYPVLEIPLGTHESTENLIREMQSIHYLGGNTRTGRAIQFAFDHLFAKSSRFLTKIAVVLTDGKSQDEVKDVAAEARKNKITLFAIGVGSEIEEDELKAIANKPSSTYVFYVEDYIAISRIKEVIKQKLCEESVCPTRIPVAARDEKGFDILVGLGVKKKVKKRIQIPATNAKAYEVTSRVDLSEMTRNVFPEGLPPSYVFVSTQRFKVKKTWDLWRILSLDKRPQIAVTINGEEKTVSFTTTSLINGTQILTFTAPHVKALFDEDWHQIRLLVTEDFVTLYIDGQEVETKPLHPVLGIYISGLTQIGKYSGKEETVQFDIQKLRIYCDPEQNNRETVCEIPGFCMNGPSDVGSTPAPCICPPGKQGPPGPKGDPGQPGSHGYPGLPGPDGKPGYQGSAGTPGIPGTPGVQGPRGLPGIKGEPGQDGAKGSKGEKGDTGFPGMPGRSGDPGRNGKDGLPGSPGFKGEVGQPGSPGLEGHRGQPGEIGPPGQPGAKGSPGDTGELGVPGAPGEPGYPGIPGTQGIKGPKGDKGRQGNPGLQGVEGLSGERGEKGEKGDPGIQGSSGQKGESGVQGLVGPPGLRGQPGDRGPPGPPGSDGKPAREFSEEFIRQVCSDVLRRLPGKNGAKGNQGIGLPGIQGPPGPPDLLQQVNVLPVLGTPELDEALQQKLQALEDGLPEVMSGHFANSLKESEIMLTWKGPTKIIEFDPQYQANSMLANVITYCECFSYKFGFNIACRLEKLKNLATSQAEGDRMYPEMMNLTALKAFVGLLWNCWVLVGQAQGGLGDNHVHSSFIYRRLRNHERREIQREILSILGLPHRPRPFSPGKQASSAPLFMLDLYNAMTNEENTEELEYSLKGSMAGESRGIRKGYPASPNGYSRRIQLSRMTPLTTQNPPLASLHDTNFLNDADMVMSFVNLVYKIDFKNINVKIVIKFVTLTYKCL</sequence>
<evidence type="ECO:0000313" key="15">
    <source>
        <dbReference type="EMBL" id="KAJ7403493.1"/>
    </source>
</evidence>
<dbReference type="SMART" id="SM00210">
    <property type="entry name" value="TSPN"/>
    <property type="match status" value="1"/>
</dbReference>
<dbReference type="Pfam" id="PF00092">
    <property type="entry name" value="VWA"/>
    <property type="match status" value="1"/>
</dbReference>
<dbReference type="InterPro" id="IPR001111">
    <property type="entry name" value="TGF-b_propeptide"/>
</dbReference>
<evidence type="ECO:0000256" key="4">
    <source>
        <dbReference type="ARBA" id="ARBA00022729"/>
    </source>
</evidence>
<accession>A0ABQ9CM90</accession>
<comment type="similarity">
    <text evidence="11">Belongs to the type VI collagen family.</text>
</comment>
<comment type="caution">
    <text evidence="15">The sequence shown here is derived from an EMBL/GenBank/DDBJ whole genome shotgun (WGS) entry which is preliminary data.</text>
</comment>
<evidence type="ECO:0000256" key="9">
    <source>
        <dbReference type="ARBA" id="ARBA00023278"/>
    </source>
</evidence>
<evidence type="ECO:0000256" key="12">
    <source>
        <dbReference type="ARBA" id="ARBA00049648"/>
    </source>
</evidence>
<dbReference type="PANTHER" id="PTHR24020:SF90">
    <property type="entry name" value="COLLAGEN ALPHA-1(XXI) CHAIN"/>
    <property type="match status" value="1"/>
</dbReference>
<feature type="region of interest" description="Disordered" evidence="13">
    <location>
        <begin position="1"/>
        <end position="22"/>
    </location>
</feature>
<evidence type="ECO:0000256" key="8">
    <source>
        <dbReference type="ARBA" id="ARBA00023180"/>
    </source>
</evidence>
<evidence type="ECO:0000256" key="5">
    <source>
        <dbReference type="ARBA" id="ARBA00022737"/>
    </source>
</evidence>
<feature type="compositionally biased region" description="Basic and acidic residues" evidence="13">
    <location>
        <begin position="833"/>
        <end position="844"/>
    </location>
</feature>
<dbReference type="Pfam" id="PF01391">
    <property type="entry name" value="Collagen"/>
    <property type="match status" value="3"/>
</dbReference>
<feature type="region of interest" description="Disordered" evidence="13">
    <location>
        <begin position="644"/>
        <end position="888"/>
    </location>
</feature>
<name>A0ABQ9CM90_9PASS</name>
<dbReference type="SUPFAM" id="SSF53300">
    <property type="entry name" value="vWA-like"/>
    <property type="match status" value="1"/>
</dbReference>
<dbReference type="InterPro" id="IPR036465">
    <property type="entry name" value="vWFA_dom_sf"/>
</dbReference>
<dbReference type="EMBL" id="WHWB01034834">
    <property type="protein sequence ID" value="KAJ7403493.1"/>
    <property type="molecule type" value="Genomic_DNA"/>
</dbReference>
<comment type="subcellular location">
    <subcellularLocation>
        <location evidence="1">Secreted</location>
        <location evidence="1">Extracellular space</location>
        <location evidence="1">Extracellular matrix</location>
    </subcellularLocation>
</comment>
<evidence type="ECO:0000256" key="7">
    <source>
        <dbReference type="ARBA" id="ARBA00023119"/>
    </source>
</evidence>
<dbReference type="Gene3D" id="2.60.120.200">
    <property type="match status" value="1"/>
</dbReference>
<proteinExistence type="inferred from homology"/>
<dbReference type="SMART" id="SM00327">
    <property type="entry name" value="VWA"/>
    <property type="match status" value="1"/>
</dbReference>
<keyword evidence="16" id="KW-1185">Reference proteome</keyword>
<dbReference type="PRINTS" id="PR00453">
    <property type="entry name" value="VWFADOMAIN"/>
</dbReference>
<dbReference type="InterPro" id="IPR050525">
    <property type="entry name" value="ECM_Assembly_Org"/>
</dbReference>
<keyword evidence="4" id="KW-0732">Signal</keyword>
<dbReference type="Proteomes" id="UP001145742">
    <property type="component" value="Unassembled WGS sequence"/>
</dbReference>
<keyword evidence="8" id="KW-0325">Glycoprotein</keyword>
<dbReference type="PROSITE" id="PS50234">
    <property type="entry name" value="VWFA"/>
    <property type="match status" value="1"/>
</dbReference>
<comment type="function">
    <text evidence="10">Collagen VI acts as a cell-binding protein.</text>
</comment>
<evidence type="ECO:0000256" key="6">
    <source>
        <dbReference type="ARBA" id="ARBA00022889"/>
    </source>
</evidence>
<evidence type="ECO:0000256" key="2">
    <source>
        <dbReference type="ARBA" id="ARBA00022525"/>
    </source>
</evidence>
<dbReference type="InterPro" id="IPR048287">
    <property type="entry name" value="TSPN-like_N"/>
</dbReference>
<keyword evidence="2" id="KW-0964">Secreted</keyword>
<dbReference type="Gene3D" id="2.60.120.970">
    <property type="match status" value="1"/>
</dbReference>
<evidence type="ECO:0000256" key="1">
    <source>
        <dbReference type="ARBA" id="ARBA00004498"/>
    </source>
</evidence>
<reference evidence="15" key="1">
    <citation type="submission" date="2019-10" db="EMBL/GenBank/DDBJ databases">
        <authorList>
            <person name="Soares A.E.R."/>
            <person name="Aleixo A."/>
            <person name="Schneider P."/>
            <person name="Miyaki C.Y."/>
            <person name="Schneider M.P."/>
            <person name="Mello C."/>
            <person name="Vasconcelos A.T.R."/>
        </authorList>
    </citation>
    <scope>NUCLEOTIDE SEQUENCE</scope>
    <source>
        <tissue evidence="15">Muscle</tissue>
    </source>
</reference>
<evidence type="ECO:0000256" key="3">
    <source>
        <dbReference type="ARBA" id="ARBA00022530"/>
    </source>
</evidence>
<dbReference type="InterPro" id="IPR013320">
    <property type="entry name" value="ConA-like_dom_sf"/>
</dbReference>
<gene>
    <name evidence="15" type="ORF">WISP_150658</name>
</gene>
<dbReference type="Gene3D" id="3.40.50.410">
    <property type="entry name" value="von Willebrand factor, type A domain"/>
    <property type="match status" value="1"/>
</dbReference>
<evidence type="ECO:0000256" key="10">
    <source>
        <dbReference type="ARBA" id="ARBA00043858"/>
    </source>
</evidence>
<evidence type="ECO:0000256" key="11">
    <source>
        <dbReference type="ARBA" id="ARBA00044000"/>
    </source>
</evidence>